<dbReference type="Gene3D" id="3.40.30.10">
    <property type="entry name" value="Glutaredoxin"/>
    <property type="match status" value="1"/>
</dbReference>
<dbReference type="InterPro" id="IPR052250">
    <property type="entry name" value="PDI_TMX3"/>
</dbReference>
<evidence type="ECO:0000256" key="1">
    <source>
        <dbReference type="ARBA" id="ARBA00004167"/>
    </source>
</evidence>
<evidence type="ECO:0000259" key="6">
    <source>
        <dbReference type="PROSITE" id="PS51352"/>
    </source>
</evidence>
<keyword evidence="2 5" id="KW-0812">Transmembrane</keyword>
<comment type="subcellular location">
    <subcellularLocation>
        <location evidence="1">Membrane</location>
        <topology evidence="1">Single-pass membrane protein</topology>
    </subcellularLocation>
</comment>
<dbReference type="GO" id="GO:0005783">
    <property type="term" value="C:endoplasmic reticulum"/>
    <property type="evidence" value="ECO:0007669"/>
    <property type="project" value="TreeGrafter"/>
</dbReference>
<dbReference type="Pfam" id="PF00085">
    <property type="entry name" value="Thioredoxin"/>
    <property type="match status" value="1"/>
</dbReference>
<keyword evidence="4 5" id="KW-0472">Membrane</keyword>
<evidence type="ECO:0000256" key="2">
    <source>
        <dbReference type="ARBA" id="ARBA00022692"/>
    </source>
</evidence>
<dbReference type="AlphaFoldDB" id="A0A6C0B9Q6"/>
<organism evidence="7">
    <name type="scientific">viral metagenome</name>
    <dbReference type="NCBI Taxonomy" id="1070528"/>
    <lineage>
        <taxon>unclassified sequences</taxon>
        <taxon>metagenomes</taxon>
        <taxon>organismal metagenomes</taxon>
    </lineage>
</organism>
<dbReference type="SUPFAM" id="SSF52833">
    <property type="entry name" value="Thioredoxin-like"/>
    <property type="match status" value="1"/>
</dbReference>
<dbReference type="InterPro" id="IPR036249">
    <property type="entry name" value="Thioredoxin-like_sf"/>
</dbReference>
<dbReference type="PANTHER" id="PTHR46426">
    <property type="entry name" value="PROTEIN DISULFIDE-ISOMERASE TMX3"/>
    <property type="match status" value="1"/>
</dbReference>
<feature type="domain" description="Thioredoxin" evidence="6">
    <location>
        <begin position="9"/>
        <end position="128"/>
    </location>
</feature>
<name>A0A6C0B9Q6_9ZZZZ</name>
<keyword evidence="3 5" id="KW-1133">Transmembrane helix</keyword>
<reference evidence="7" key="1">
    <citation type="journal article" date="2020" name="Nature">
        <title>Giant virus diversity and host interactions through global metagenomics.</title>
        <authorList>
            <person name="Schulz F."/>
            <person name="Roux S."/>
            <person name="Paez-Espino D."/>
            <person name="Jungbluth S."/>
            <person name="Walsh D.A."/>
            <person name="Denef V.J."/>
            <person name="McMahon K.D."/>
            <person name="Konstantinidis K.T."/>
            <person name="Eloe-Fadrosh E.A."/>
            <person name="Kyrpides N.C."/>
            <person name="Woyke T."/>
        </authorList>
    </citation>
    <scope>NUCLEOTIDE SEQUENCE</scope>
    <source>
        <strain evidence="7">GVMAG-M-3300010158-55</strain>
    </source>
</reference>
<accession>A0A6C0B9Q6</accession>
<dbReference type="CDD" id="cd02961">
    <property type="entry name" value="PDI_a_family"/>
    <property type="match status" value="1"/>
</dbReference>
<sequence>MLYSIIAAVSITCAIIAFYIYRRFNKEKKQDTQVSTADVYYFYTSWCPYCVKARPEWNKFKTYWEHKKKNNHTLLFSEIDCDKNESLASKYEVETYPCIKLIKDGKVYDYDAKPTLENLNKFLNMCFD</sequence>
<evidence type="ECO:0000313" key="7">
    <source>
        <dbReference type="EMBL" id="QHS88299.1"/>
    </source>
</evidence>
<dbReference type="InterPro" id="IPR013766">
    <property type="entry name" value="Thioredoxin_domain"/>
</dbReference>
<dbReference type="GO" id="GO:0016020">
    <property type="term" value="C:membrane"/>
    <property type="evidence" value="ECO:0007669"/>
    <property type="project" value="UniProtKB-SubCell"/>
</dbReference>
<evidence type="ECO:0000256" key="3">
    <source>
        <dbReference type="ARBA" id="ARBA00022989"/>
    </source>
</evidence>
<proteinExistence type="predicted"/>
<protein>
    <recommendedName>
        <fullName evidence="6">Thioredoxin domain-containing protein</fullName>
    </recommendedName>
</protein>
<feature type="transmembrane region" description="Helical" evidence="5">
    <location>
        <begin position="6"/>
        <end position="21"/>
    </location>
</feature>
<dbReference type="EMBL" id="MN739095">
    <property type="protein sequence ID" value="QHS88299.1"/>
    <property type="molecule type" value="Genomic_DNA"/>
</dbReference>
<dbReference type="PROSITE" id="PS51352">
    <property type="entry name" value="THIOREDOXIN_2"/>
    <property type="match status" value="1"/>
</dbReference>
<dbReference type="PANTHER" id="PTHR46426:SF1">
    <property type="entry name" value="PROTEIN DISULFIDE-ISOMERASE TMX3"/>
    <property type="match status" value="1"/>
</dbReference>
<evidence type="ECO:0000256" key="4">
    <source>
        <dbReference type="ARBA" id="ARBA00023136"/>
    </source>
</evidence>
<evidence type="ECO:0000256" key="5">
    <source>
        <dbReference type="SAM" id="Phobius"/>
    </source>
</evidence>